<keyword evidence="2" id="KW-1185">Reference proteome</keyword>
<dbReference type="EMBL" id="CP148074">
    <property type="protein sequence ID" value="WXL26534.1"/>
    <property type="molecule type" value="Genomic_DNA"/>
</dbReference>
<proteinExistence type="predicted"/>
<reference evidence="1 2" key="1">
    <citation type="submission" date="2024-03" db="EMBL/GenBank/DDBJ databases">
        <title>Complete genome of BD2.</title>
        <authorList>
            <person name="Cao G."/>
        </authorList>
    </citation>
    <scope>NUCLEOTIDE SEQUENCE [LARGE SCALE GENOMIC DNA]</scope>
    <source>
        <strain evidence="1 2">BD2</strain>
    </source>
</reference>
<evidence type="ECO:0000313" key="1">
    <source>
        <dbReference type="EMBL" id="WXL26534.1"/>
    </source>
</evidence>
<organism evidence="1 2">
    <name type="scientific">Ectopseudomonas mendocina</name>
    <name type="common">Pseudomonas mendocina</name>
    <dbReference type="NCBI Taxonomy" id="300"/>
    <lineage>
        <taxon>Bacteria</taxon>
        <taxon>Pseudomonadati</taxon>
        <taxon>Pseudomonadota</taxon>
        <taxon>Gammaproteobacteria</taxon>
        <taxon>Pseudomonadales</taxon>
        <taxon>Pseudomonadaceae</taxon>
        <taxon>Ectopseudomonas</taxon>
    </lineage>
</organism>
<accession>A0ABZ2RHN6</accession>
<dbReference type="Gene3D" id="3.40.190.10">
    <property type="entry name" value="Periplasmic binding protein-like II"/>
    <property type="match status" value="2"/>
</dbReference>
<protein>
    <submittedName>
        <fullName evidence="1">Transporter substrate-binding domain-containing protein</fullName>
    </submittedName>
</protein>
<name>A0ABZ2RHN6_ECTME</name>
<dbReference type="Proteomes" id="UP001476583">
    <property type="component" value="Chromosome"/>
</dbReference>
<dbReference type="SUPFAM" id="SSF53850">
    <property type="entry name" value="Periplasmic binding protein-like II"/>
    <property type="match status" value="1"/>
</dbReference>
<sequence>MGRGLVWLVLTLAVWQFPFAHANTREQINVASEHWPDYTQSDGQGLAWDILRLVYGPLDIELVVHSVPHTRAMGLAKRGELDAFAGSYLYEVRKGIHYPEMYYDFDVVAALGLKSSPVPELETLKDYRLAWPRGYQYQRYLPATGIYREISRSSNVLSMLEMRHTDFFLDDLSELEHVLAEASDRSRYKVTPLIRLPVYVGFSDTPKGKRLADVFDQRMKVLIADGSLRPVFKRWKQMYPFD</sequence>
<evidence type="ECO:0000313" key="2">
    <source>
        <dbReference type="Proteomes" id="UP001476583"/>
    </source>
</evidence>
<gene>
    <name evidence="1" type="ORF">WG219_03380</name>
</gene>